<keyword evidence="4" id="KW-0812">Transmembrane</keyword>
<dbReference type="PROSITE" id="PS50111">
    <property type="entry name" value="CHEMOTAXIS_TRANSDUC_2"/>
    <property type="match status" value="1"/>
</dbReference>
<dbReference type="SMART" id="SM00304">
    <property type="entry name" value="HAMP"/>
    <property type="match status" value="1"/>
</dbReference>
<gene>
    <name evidence="7" type="ORF">Calla_0019</name>
</gene>
<dbReference type="PROSITE" id="PS50885">
    <property type="entry name" value="HAMP"/>
    <property type="match status" value="1"/>
</dbReference>
<dbReference type="PANTHER" id="PTHR32089:SF112">
    <property type="entry name" value="LYSOZYME-LIKE PROTEIN-RELATED"/>
    <property type="match status" value="1"/>
</dbReference>
<protein>
    <submittedName>
        <fullName evidence="7">Methyl-accepting chemotaxis sensory transducer</fullName>
    </submittedName>
</protein>
<keyword evidence="1 3" id="KW-0807">Transducer</keyword>
<dbReference type="GO" id="GO:0016020">
    <property type="term" value="C:membrane"/>
    <property type="evidence" value="ECO:0007669"/>
    <property type="project" value="InterPro"/>
</dbReference>
<evidence type="ECO:0000313" key="7">
    <source>
        <dbReference type="EMBL" id="AEM72715.1"/>
    </source>
</evidence>
<dbReference type="SUPFAM" id="SSF58104">
    <property type="entry name" value="Methyl-accepting chemotaxis protein (MCP) signaling domain"/>
    <property type="match status" value="1"/>
</dbReference>
<feature type="domain" description="Methyl-accepting transducer" evidence="5">
    <location>
        <begin position="206"/>
        <end position="463"/>
    </location>
</feature>
<keyword evidence="4" id="KW-0472">Membrane</keyword>
<evidence type="ECO:0000259" key="5">
    <source>
        <dbReference type="PROSITE" id="PS50111"/>
    </source>
</evidence>
<dbReference type="Gene3D" id="6.10.340.10">
    <property type="match status" value="1"/>
</dbReference>
<dbReference type="InterPro" id="IPR004089">
    <property type="entry name" value="MCPsignal_dom"/>
</dbReference>
<dbReference type="InterPro" id="IPR003660">
    <property type="entry name" value="HAMP_dom"/>
</dbReference>
<evidence type="ECO:0000256" key="4">
    <source>
        <dbReference type="SAM" id="Phobius"/>
    </source>
</evidence>
<organism evidence="7 8">
    <name type="scientific">Caldicellulosiruptor acetigenus 6A</name>
    <dbReference type="NCBI Taxonomy" id="632516"/>
    <lineage>
        <taxon>Bacteria</taxon>
        <taxon>Bacillati</taxon>
        <taxon>Bacillota</taxon>
        <taxon>Bacillota incertae sedis</taxon>
        <taxon>Caldicellulosiruptorales</taxon>
        <taxon>Caldicellulosiruptoraceae</taxon>
        <taxon>Caldicellulosiruptor</taxon>
    </lineage>
</organism>
<evidence type="ECO:0000256" key="3">
    <source>
        <dbReference type="PROSITE-ProRule" id="PRU00284"/>
    </source>
</evidence>
<dbReference type="PRINTS" id="PR00260">
    <property type="entry name" value="CHEMTRNSDUCR"/>
</dbReference>
<dbReference type="CDD" id="cd06225">
    <property type="entry name" value="HAMP"/>
    <property type="match status" value="1"/>
</dbReference>
<evidence type="ECO:0000259" key="6">
    <source>
        <dbReference type="PROSITE" id="PS50885"/>
    </source>
</evidence>
<keyword evidence="4" id="KW-1133">Transmembrane helix</keyword>
<dbReference type="AlphaFoldDB" id="G2PV24"/>
<feature type="transmembrane region" description="Helical" evidence="4">
    <location>
        <begin position="111"/>
        <end position="131"/>
    </location>
</feature>
<dbReference type="EMBL" id="CP003001">
    <property type="protein sequence ID" value="AEM72715.1"/>
    <property type="molecule type" value="Genomic_DNA"/>
</dbReference>
<dbReference type="Gene3D" id="1.10.287.950">
    <property type="entry name" value="Methyl-accepting chemotaxis protein"/>
    <property type="match status" value="1"/>
</dbReference>
<accession>G2PV24</accession>
<dbReference type="InterPro" id="IPR004090">
    <property type="entry name" value="Chemotax_Me-accpt_rcpt"/>
</dbReference>
<dbReference type="GO" id="GO:0004888">
    <property type="term" value="F:transmembrane signaling receptor activity"/>
    <property type="evidence" value="ECO:0007669"/>
    <property type="project" value="InterPro"/>
</dbReference>
<dbReference type="Proteomes" id="UP000009257">
    <property type="component" value="Chromosome"/>
</dbReference>
<reference evidence="7 8" key="1">
    <citation type="submission" date="2011-08" db="EMBL/GenBank/DDBJ databases">
        <title>Complete sequence of Caldicellulosiruptor lactoaceticus 6A.</title>
        <authorList>
            <consortium name="US DOE Joint Genome Institute"/>
            <person name="Lucas S."/>
            <person name="Han J."/>
            <person name="Lapidus A."/>
            <person name="Cheng J.-F."/>
            <person name="Goodwin L."/>
            <person name="Pitluck S."/>
            <person name="Peters L."/>
            <person name="Davenport K."/>
            <person name="Detter J.C."/>
            <person name="Han C."/>
            <person name="Tapia R."/>
            <person name="Land M."/>
            <person name="Hauser L."/>
            <person name="Kyrpides N."/>
            <person name="Ivanova N."/>
            <person name="Ovchinnikova G."/>
            <person name="Pagani I."/>
            <person name="Blumer-Schuette S.E."/>
            <person name="Kelly R.M."/>
            <person name="Woyke T."/>
        </authorList>
    </citation>
    <scope>NUCLEOTIDE SEQUENCE [LARGE SCALE GENOMIC DNA]</scope>
    <source>
        <strain evidence="7 8">6A</strain>
    </source>
</reference>
<evidence type="ECO:0000256" key="2">
    <source>
        <dbReference type="ARBA" id="ARBA00029447"/>
    </source>
</evidence>
<comment type="similarity">
    <text evidence="2">Belongs to the methyl-accepting chemotaxis (MCP) protein family.</text>
</comment>
<name>G2PV24_9FIRM</name>
<dbReference type="KEGG" id="clc:Calla_0019"/>
<dbReference type="Gene3D" id="3.30.450.20">
    <property type="entry name" value="PAS domain"/>
    <property type="match status" value="1"/>
</dbReference>
<feature type="domain" description="HAMP" evidence="6">
    <location>
        <begin position="150"/>
        <end position="187"/>
    </location>
</feature>
<dbReference type="PANTHER" id="PTHR32089">
    <property type="entry name" value="METHYL-ACCEPTING CHEMOTAXIS PROTEIN MCPB"/>
    <property type="match status" value="1"/>
</dbReference>
<dbReference type="Pfam" id="PF00015">
    <property type="entry name" value="MCPsignal"/>
    <property type="match status" value="1"/>
</dbReference>
<dbReference type="GO" id="GO:0007165">
    <property type="term" value="P:signal transduction"/>
    <property type="evidence" value="ECO:0007669"/>
    <property type="project" value="UniProtKB-KW"/>
</dbReference>
<dbReference type="SMART" id="SM00283">
    <property type="entry name" value="MA"/>
    <property type="match status" value="1"/>
</dbReference>
<dbReference type="GO" id="GO:0006935">
    <property type="term" value="P:chemotaxis"/>
    <property type="evidence" value="ECO:0007669"/>
    <property type="project" value="InterPro"/>
</dbReference>
<proteinExistence type="inferred from homology"/>
<evidence type="ECO:0000256" key="1">
    <source>
        <dbReference type="ARBA" id="ARBA00023224"/>
    </source>
</evidence>
<dbReference type="Pfam" id="PF00672">
    <property type="entry name" value="HAMP"/>
    <property type="match status" value="1"/>
</dbReference>
<evidence type="ECO:0000313" key="8">
    <source>
        <dbReference type="Proteomes" id="UP000009257"/>
    </source>
</evidence>
<dbReference type="HOGENOM" id="CLU_000445_107_19_9"/>
<sequence length="492" mass="53861">MLVDISVEWLQEVLKNTQINNQGGFMLTISQSGRIILPSDWELRMKSVPKKDSEFVLKIMKYLEQKQYAGVFSTQFEGRSYLITYSNIEGCGWTLVGMIPLAQLTKSAWKMALLIIGLTILFTVFALYMGVKYAMKIVKDIKSVHSVFSIAKNGDLNVSITLNRDDEIGELAESFNSMVGNIRNLVQKSVELSNQLNASIGVLNTVASETATASNEVAKAIGEIAEGASNQAKEASSVYNTVSKFGGKIEAIVEESSKMENLSKSVETLSEKGKEAVESLTSTSSHTYDISLNLITTVKRLADYSNKINKVLQVLSSLSEQTKLLALNASIEAVKAGDAGRGFAVVASEIRKLADQSKDFMREIENVVKTILRETALAQQISGKVEDVMKLQKQAVTNVDVSFSNIQKAVAGLLEGIERIANNIIEIDKEKDYIIKSMESISAISEETAASSEEVSAATEQQLAAIEELRAMTEQLNKLSKDLNDAMSVFKV</sequence>
<dbReference type="CDD" id="cd12912">
    <property type="entry name" value="PDC2_MCP_like"/>
    <property type="match status" value="1"/>
</dbReference>